<organism evidence="10 11">
    <name type="scientific">Lactococcus lactis subsp. lactis</name>
    <name type="common">Streptococcus lactis</name>
    <dbReference type="NCBI Taxonomy" id="1360"/>
    <lineage>
        <taxon>Bacteria</taxon>
        <taxon>Bacillati</taxon>
        <taxon>Bacillota</taxon>
        <taxon>Bacilli</taxon>
        <taxon>Lactobacillales</taxon>
        <taxon>Streptococcaceae</taxon>
        <taxon>Lactococcus</taxon>
    </lineage>
</organism>
<dbReference type="Proteomes" id="UP000053058">
    <property type="component" value="Unassembled WGS sequence"/>
</dbReference>
<reference evidence="11" key="1">
    <citation type="submission" date="2015-10" db="EMBL/GenBank/DDBJ databases">
        <title>Draft Genome Sequences of 11 Lactococcus lactis subspecies cremoris strains.</title>
        <authorList>
            <person name="Wels M."/>
            <person name="Backus L."/>
            <person name="Boekhorst J."/>
            <person name="Dijkstra A."/>
            <person name="Beerthuizen M."/>
            <person name="Kelly W."/>
            <person name="Siezen R."/>
            <person name="Bachmann H."/>
            <person name="Van Hijum S."/>
        </authorList>
    </citation>
    <scope>NUCLEOTIDE SEQUENCE [LARGE SCALE GENOMIC DNA]</scope>
    <source>
        <strain evidence="11">KF282</strain>
    </source>
</reference>
<evidence type="ECO:0000256" key="1">
    <source>
        <dbReference type="ARBA" id="ARBA00022512"/>
    </source>
</evidence>
<dbReference type="RefSeq" id="WP_081041412.1">
    <property type="nucleotide sequence ID" value="NZ_LKLD01000019.1"/>
</dbReference>
<keyword evidence="7" id="KW-0472">Membrane</keyword>
<feature type="signal peptide" evidence="8">
    <location>
        <begin position="1"/>
        <end position="25"/>
    </location>
</feature>
<evidence type="ECO:0000256" key="4">
    <source>
        <dbReference type="ARBA" id="ARBA00022737"/>
    </source>
</evidence>
<dbReference type="PATRIC" id="fig|1360.105.peg.1584"/>
<keyword evidence="3 8" id="KW-0732">Signal</keyword>
<name>A0A0V8APS5_LACLL</name>
<keyword evidence="7" id="KW-0812">Transmembrane</keyword>
<evidence type="ECO:0000256" key="3">
    <source>
        <dbReference type="ARBA" id="ARBA00022729"/>
    </source>
</evidence>
<dbReference type="Pfam" id="PF00746">
    <property type="entry name" value="Gram_pos_anchor"/>
    <property type="match status" value="1"/>
</dbReference>
<protein>
    <submittedName>
        <fullName evidence="10">Putative internalin</fullName>
    </submittedName>
</protein>
<feature type="domain" description="Gram-positive cocci surface proteins LPxTG" evidence="9">
    <location>
        <begin position="510"/>
        <end position="546"/>
    </location>
</feature>
<evidence type="ECO:0000256" key="7">
    <source>
        <dbReference type="SAM" id="Phobius"/>
    </source>
</evidence>
<feature type="compositionally biased region" description="Polar residues" evidence="6">
    <location>
        <begin position="489"/>
        <end position="512"/>
    </location>
</feature>
<keyword evidence="5" id="KW-0572">Peptidoglycan-anchor</keyword>
<dbReference type="EMBL" id="LKLN01000079">
    <property type="protein sequence ID" value="KSU02656.1"/>
    <property type="molecule type" value="Genomic_DNA"/>
</dbReference>
<evidence type="ECO:0000256" key="6">
    <source>
        <dbReference type="SAM" id="MobiDB-lite"/>
    </source>
</evidence>
<evidence type="ECO:0000313" key="10">
    <source>
        <dbReference type="EMBL" id="KSU02656.1"/>
    </source>
</evidence>
<dbReference type="Gene3D" id="3.10.20.320">
    <property type="entry name" value="Putative peptidoglycan bound protein (lpxtg motif)"/>
    <property type="match status" value="2"/>
</dbReference>
<keyword evidence="4" id="KW-0677">Repeat</keyword>
<dbReference type="InterPro" id="IPR009459">
    <property type="entry name" value="MucBP_dom"/>
</dbReference>
<keyword evidence="7" id="KW-1133">Transmembrane helix</keyword>
<dbReference type="AlphaFoldDB" id="A0A0V8APS5"/>
<feature type="compositionally biased region" description="Low complexity" evidence="6">
    <location>
        <begin position="471"/>
        <end position="488"/>
    </location>
</feature>
<dbReference type="InterPro" id="IPR019931">
    <property type="entry name" value="LPXTG_anchor"/>
</dbReference>
<evidence type="ECO:0000256" key="8">
    <source>
        <dbReference type="SAM" id="SignalP"/>
    </source>
</evidence>
<feature type="transmembrane region" description="Helical" evidence="7">
    <location>
        <begin position="522"/>
        <end position="540"/>
    </location>
</feature>
<gene>
    <name evidence="10" type="ORF">KF282_2310</name>
</gene>
<feature type="region of interest" description="Disordered" evidence="6">
    <location>
        <begin position="471"/>
        <end position="512"/>
    </location>
</feature>
<sequence length="546" mass="60077">MRKNTYNFIKLSIIASLSVIGIMFAGDNVLADSASTDSQTVSSLQKEDINSWMPDKNLQDIVAKSLGKTVSDLTKSDMPSLLTVNFESFPKDTEVNLTGLELATNLQSLFTTNIIATNIPEISIAQNGTLFTRPNVLKHVTPKGKFSNVHIGNYDAYLPASDLLGVGDDIANWQTSDLTIYTTQMTDFSQLRIPSNVLENSYVTIITDAQSVITPILIKDNNSNVLYSDENVKDISGNLLLSSLSNAAYPFYLTAFDKNGDPTYLTEDTDYSYTEKGIQFKNLPPNTDYIETQGLLPALLSLTKNANISVNYGASFKIPVKYMYSAKNITVKYIDTKGNTIPGSKDEILTGYIGDSFKSEQKSFEGYSFVNVEGQAEGIFSDQPQTIKYIYSKNPIKAKNVVVRYVDSKGNKIHDDNLIVGNIGDNYDASSASYKVAINGYTLDEEKLPLNIKGTLTNLEQVVVYVYNKDNSQTTPSSSKPSNTTSNQGSTSKLNTISLNHNSNSQGKVLPQTGENNKLSNILLSIGIFSLFSLSLLQIVRLRRRN</sequence>
<evidence type="ECO:0000313" key="11">
    <source>
        <dbReference type="Proteomes" id="UP000053058"/>
    </source>
</evidence>
<evidence type="ECO:0000259" key="9">
    <source>
        <dbReference type="PROSITE" id="PS50847"/>
    </source>
</evidence>
<accession>A0A0V8APS5</accession>
<comment type="caution">
    <text evidence="10">The sequence shown here is derived from an EMBL/GenBank/DDBJ whole genome shotgun (WGS) entry which is preliminary data.</text>
</comment>
<proteinExistence type="predicted"/>
<keyword evidence="1" id="KW-0134">Cell wall</keyword>
<keyword evidence="2" id="KW-0964">Secreted</keyword>
<dbReference type="Pfam" id="PF06458">
    <property type="entry name" value="MucBP"/>
    <property type="match status" value="2"/>
</dbReference>
<dbReference type="PROSITE" id="PS50847">
    <property type="entry name" value="GRAM_POS_ANCHORING"/>
    <property type="match status" value="1"/>
</dbReference>
<evidence type="ECO:0000256" key="2">
    <source>
        <dbReference type="ARBA" id="ARBA00022525"/>
    </source>
</evidence>
<feature type="chain" id="PRO_5039385772" evidence="8">
    <location>
        <begin position="26"/>
        <end position="546"/>
    </location>
</feature>
<evidence type="ECO:0000256" key="5">
    <source>
        <dbReference type="ARBA" id="ARBA00023088"/>
    </source>
</evidence>